<reference evidence="1 2" key="1">
    <citation type="submission" date="2019-08" db="EMBL/GenBank/DDBJ databases">
        <title>Deep-cultivation of Planctomycetes and their phenomic and genomic characterization uncovers novel biology.</title>
        <authorList>
            <person name="Wiegand S."/>
            <person name="Jogler M."/>
            <person name="Boedeker C."/>
            <person name="Pinto D."/>
            <person name="Vollmers J."/>
            <person name="Rivas-Marin E."/>
            <person name="Kohn T."/>
            <person name="Peeters S.H."/>
            <person name="Heuer A."/>
            <person name="Rast P."/>
            <person name="Oberbeckmann S."/>
            <person name="Bunk B."/>
            <person name="Jeske O."/>
            <person name="Meyerdierks A."/>
            <person name="Storesund J.E."/>
            <person name="Kallscheuer N."/>
            <person name="Luecker S."/>
            <person name="Lage O.M."/>
            <person name="Pohl T."/>
            <person name="Merkel B.J."/>
            <person name="Hornburger P."/>
            <person name="Mueller R.-W."/>
            <person name="Bruemmer F."/>
            <person name="Labrenz M."/>
            <person name="Spormann A.M."/>
            <person name="Op den Camp H."/>
            <person name="Overmann J."/>
            <person name="Amann R."/>
            <person name="Jetten M.S.M."/>
            <person name="Mascher T."/>
            <person name="Medema M.H."/>
            <person name="Devos D.P."/>
            <person name="Kaster A.-K."/>
            <person name="Ovreas L."/>
            <person name="Rohde M."/>
            <person name="Galperin M.Y."/>
            <person name="Jogler C."/>
        </authorList>
    </citation>
    <scope>NUCLEOTIDE SEQUENCE [LARGE SCALE GENOMIC DNA]</scope>
    <source>
        <strain evidence="1 2">DSM 8797</strain>
    </source>
</reference>
<dbReference type="Proteomes" id="UP000322887">
    <property type="component" value="Chromosome"/>
</dbReference>
<organism evidence="1 2">
    <name type="scientific">Gimesia maris</name>
    <dbReference type="NCBI Taxonomy" id="122"/>
    <lineage>
        <taxon>Bacteria</taxon>
        <taxon>Pseudomonadati</taxon>
        <taxon>Planctomycetota</taxon>
        <taxon>Planctomycetia</taxon>
        <taxon>Planctomycetales</taxon>
        <taxon>Planctomycetaceae</taxon>
        <taxon>Gimesia</taxon>
    </lineage>
</organism>
<proteinExistence type="predicted"/>
<accession>A0ABX5YRA2</accession>
<evidence type="ECO:0000313" key="2">
    <source>
        <dbReference type="Proteomes" id="UP000322887"/>
    </source>
</evidence>
<protein>
    <recommendedName>
        <fullName evidence="3">DAC domain-containing protein</fullName>
    </recommendedName>
</protein>
<evidence type="ECO:0000313" key="1">
    <source>
        <dbReference type="EMBL" id="QEG18294.1"/>
    </source>
</evidence>
<gene>
    <name evidence="1" type="ORF">GmarT_41800</name>
</gene>
<dbReference type="GeneID" id="98648653"/>
<dbReference type="EMBL" id="CP042910">
    <property type="protein sequence ID" value="QEG18294.1"/>
    <property type="molecule type" value="Genomic_DNA"/>
</dbReference>
<dbReference type="RefSeq" id="WP_002644120.1">
    <property type="nucleotide sequence ID" value="NZ_CP042910.1"/>
</dbReference>
<keyword evidence="2" id="KW-1185">Reference proteome</keyword>
<sequence>MDETRLRYIVSKYLLPMFPGTELLPDSIELNRRVDLASFKTPNKIILWPGRTADYRLLIQRSQPFSHTDVVFMSHFMGVINGIFDLQNRTFFNQLLEGLIPLSIANYVSGHTDSPVGTCVKIIQQLENWASQTYEGQNISASIGFDPSITDSRGPTLDEIWSVDFSAVLTSSVDTILVVDSDLHISSFEAVTYSEINSIAPYRMLALAQWSIGPKSLFCLNRRGEILVFRNGHLEFAKRSGKWVHYTHDSITKLMGRIGSPELRMSVYETCLDVGFSRTGGCISIVKSSCKHQLNKIVHNDDLLKLRIGPKSHCIDTIVNSPFHEIDRRLRQELAAIDGATIIDHDGNVLAVGAIVKVPSGSRGGARRASAISLARLGIAIKISADGGITAFKSSAENSDDVNIAFEIG</sequence>
<name>A0ABX5YRA2_9PLAN</name>
<evidence type="ECO:0008006" key="3">
    <source>
        <dbReference type="Google" id="ProtNLM"/>
    </source>
</evidence>